<reference evidence="1" key="2">
    <citation type="journal article" date="2015" name="Fish Shellfish Immunol.">
        <title>Early steps in the European eel (Anguilla anguilla)-Vibrio vulnificus interaction in the gills: Role of the RtxA13 toxin.</title>
        <authorList>
            <person name="Callol A."/>
            <person name="Pajuelo D."/>
            <person name="Ebbesson L."/>
            <person name="Teles M."/>
            <person name="MacKenzie S."/>
            <person name="Amaro C."/>
        </authorList>
    </citation>
    <scope>NUCLEOTIDE SEQUENCE</scope>
</reference>
<organism evidence="1">
    <name type="scientific">Anguilla anguilla</name>
    <name type="common">European freshwater eel</name>
    <name type="synonym">Muraena anguilla</name>
    <dbReference type="NCBI Taxonomy" id="7936"/>
    <lineage>
        <taxon>Eukaryota</taxon>
        <taxon>Metazoa</taxon>
        <taxon>Chordata</taxon>
        <taxon>Craniata</taxon>
        <taxon>Vertebrata</taxon>
        <taxon>Euteleostomi</taxon>
        <taxon>Actinopterygii</taxon>
        <taxon>Neopterygii</taxon>
        <taxon>Teleostei</taxon>
        <taxon>Anguilliformes</taxon>
        <taxon>Anguillidae</taxon>
        <taxon>Anguilla</taxon>
    </lineage>
</organism>
<reference evidence="1" key="1">
    <citation type="submission" date="2014-11" db="EMBL/GenBank/DDBJ databases">
        <authorList>
            <person name="Amaro Gonzalez C."/>
        </authorList>
    </citation>
    <scope>NUCLEOTIDE SEQUENCE</scope>
</reference>
<proteinExistence type="predicted"/>
<dbReference type="EMBL" id="GBXM01060191">
    <property type="protein sequence ID" value="JAH48386.1"/>
    <property type="molecule type" value="Transcribed_RNA"/>
</dbReference>
<protein>
    <submittedName>
        <fullName evidence="1">Uncharacterized protein</fullName>
    </submittedName>
</protein>
<name>A0A0E9T416_ANGAN</name>
<evidence type="ECO:0000313" key="1">
    <source>
        <dbReference type="EMBL" id="JAH48386.1"/>
    </source>
</evidence>
<sequence length="10" mass="1242">MTITQCLYNR</sequence>
<accession>A0A0E9T416</accession>